<protein>
    <submittedName>
        <fullName evidence="2">Transcriptional regulator</fullName>
    </submittedName>
</protein>
<dbReference type="CDD" id="cd00093">
    <property type="entry name" value="HTH_XRE"/>
    <property type="match status" value="1"/>
</dbReference>
<feature type="domain" description="MmyB-like transcription regulator ligand binding" evidence="1">
    <location>
        <begin position="67"/>
        <end position="234"/>
    </location>
</feature>
<dbReference type="Proteomes" id="UP000640052">
    <property type="component" value="Unassembled WGS sequence"/>
</dbReference>
<reference evidence="2" key="1">
    <citation type="submission" date="2021-01" db="EMBL/GenBank/DDBJ databases">
        <title>Whole genome shotgun sequence of Acrocarpospora phusangensis NBRC 108782.</title>
        <authorList>
            <person name="Komaki H."/>
            <person name="Tamura T."/>
        </authorList>
    </citation>
    <scope>NUCLEOTIDE SEQUENCE</scope>
    <source>
        <strain evidence="2">NBRC 108782</strain>
    </source>
</reference>
<dbReference type="InterPro" id="IPR041413">
    <property type="entry name" value="MLTR_LBD"/>
</dbReference>
<dbReference type="EMBL" id="BOOA01000010">
    <property type="protein sequence ID" value="GIH23487.1"/>
    <property type="molecule type" value="Genomic_DNA"/>
</dbReference>
<dbReference type="Gene3D" id="3.30.450.180">
    <property type="match status" value="1"/>
</dbReference>
<name>A0A919QBW3_9ACTN</name>
<dbReference type="Pfam" id="PF13560">
    <property type="entry name" value="HTH_31"/>
    <property type="match status" value="1"/>
</dbReference>
<dbReference type="InterPro" id="IPR001387">
    <property type="entry name" value="Cro/C1-type_HTH"/>
</dbReference>
<dbReference type="Gene3D" id="1.10.260.40">
    <property type="entry name" value="lambda repressor-like DNA-binding domains"/>
    <property type="match status" value="1"/>
</dbReference>
<dbReference type="GO" id="GO:0003677">
    <property type="term" value="F:DNA binding"/>
    <property type="evidence" value="ECO:0007669"/>
    <property type="project" value="InterPro"/>
</dbReference>
<keyword evidence="3" id="KW-1185">Reference proteome</keyword>
<organism evidence="2 3">
    <name type="scientific">Acrocarpospora phusangensis</name>
    <dbReference type="NCBI Taxonomy" id="1070424"/>
    <lineage>
        <taxon>Bacteria</taxon>
        <taxon>Bacillati</taxon>
        <taxon>Actinomycetota</taxon>
        <taxon>Actinomycetes</taxon>
        <taxon>Streptosporangiales</taxon>
        <taxon>Streptosporangiaceae</taxon>
        <taxon>Acrocarpospora</taxon>
    </lineage>
</organism>
<evidence type="ECO:0000313" key="3">
    <source>
        <dbReference type="Proteomes" id="UP000640052"/>
    </source>
</evidence>
<dbReference type="PANTHER" id="PTHR35010:SF2">
    <property type="entry name" value="BLL4672 PROTEIN"/>
    <property type="match status" value="1"/>
</dbReference>
<evidence type="ECO:0000259" key="1">
    <source>
        <dbReference type="Pfam" id="PF17765"/>
    </source>
</evidence>
<accession>A0A919QBW3</accession>
<evidence type="ECO:0000313" key="2">
    <source>
        <dbReference type="EMBL" id="GIH23487.1"/>
    </source>
</evidence>
<proteinExistence type="predicted"/>
<gene>
    <name evidence="2" type="ORF">Aph01nite_17970</name>
</gene>
<dbReference type="InterPro" id="IPR010982">
    <property type="entry name" value="Lambda_DNA-bd_dom_sf"/>
</dbReference>
<comment type="caution">
    <text evidence="2">The sequence shown here is derived from an EMBL/GenBank/DDBJ whole genome shotgun (WGS) entry which is preliminary data.</text>
</comment>
<dbReference type="Pfam" id="PF17765">
    <property type="entry name" value="MLTR_LBD"/>
    <property type="match status" value="1"/>
</dbReference>
<dbReference type="AlphaFoldDB" id="A0A919QBW3"/>
<sequence>MLAGISTDYYTRLEQGRERRPSDRVIGALADVFGLGADATAHLYALAHSDIPVHRAQRAPAGTAPWVSPHLVRLMGSWDTVPAFVMNPFMDVLAVNPLAAAFFEKCTSHELEVGDNMLRLLFLNPIERGFYRDWENAARVRVAHLRATAGRDLDDPRLTELVEELSDQSEDFCRVLARHDVWVAANDTLRLCHATVGDLTLSCDIFGVVRSPGQQLVILHAAPGTASARGLAALCREAAQRGRDAGLRTGA</sequence>
<dbReference type="PANTHER" id="PTHR35010">
    <property type="entry name" value="BLL4672 PROTEIN-RELATED"/>
    <property type="match status" value="1"/>
</dbReference>